<keyword evidence="4 8" id="KW-0808">Transferase</keyword>
<comment type="catalytic activity">
    <reaction evidence="6">
        <text>a 2'-deoxyadenosine in DNA + S-adenosyl-L-methionine = an N(6)-methyl-2'-deoxyadenosine in DNA + S-adenosyl-L-homocysteine + H(+)</text>
        <dbReference type="Rhea" id="RHEA:15197"/>
        <dbReference type="Rhea" id="RHEA-COMP:12418"/>
        <dbReference type="Rhea" id="RHEA-COMP:12419"/>
        <dbReference type="ChEBI" id="CHEBI:15378"/>
        <dbReference type="ChEBI" id="CHEBI:57856"/>
        <dbReference type="ChEBI" id="CHEBI:59789"/>
        <dbReference type="ChEBI" id="CHEBI:90615"/>
        <dbReference type="ChEBI" id="CHEBI:90616"/>
        <dbReference type="EC" id="2.1.1.72"/>
    </reaction>
</comment>
<keyword evidence="9" id="KW-1185">Reference proteome</keyword>
<sequence length="662" mass="75106">MDYDSLPRAALIRLLQEQEQANRDAGKDGIRLNYAGRTAPWQITRQVKPKLHKIVKKLSVGDEVHQAVNEIWDGENLSTMVTLYKHRGRVDLIVTDPPYNTGEDFRYNDKWDKDPNDPDLGDLVPKDDGSRHSKWLKFMTPRLWMMREMLKPGGVIAICIDHRELYRLGMLMDEIFHEDNRIGIINWQKAYSPKNDTGGKKGGLSSATEYVLVYAKDEERAKTGLLARTEAMNVRYTNVDDDAEGEWASSDAAAPEYRRTGTFGIQSPFTGKMFYPSSNPASNHWRLEAKEMKKLLEAWGAEYVYKHLDDGCEAKAIVLKGCKFIGNEPVLDSAPVKVARKTALERYKQPHWPQLIFTDGGEGGPRLKKHLSKIKKGKVPLTYWANEDYDTPLEIESQSWNHEESGHSQTGINELDAVVGKGHDFKTVKPLRLIKKIIQIWCKPDGLVLDPFAGSGTTGHAVVELNAETGADRNFILIEQGNTEKGDHYARSLTAERVRRVVTGEYASGKRDPRPGGFRFIELKKEKIDARAVNELAREEMIDLLLTVYWNKAEKAKSYLQRLPLGAYRHLFAVNSKNEGFFLIWDDSDQPSKLNRESFKRVAEEARTAGLATRYHVYATIATYVGNGIEFYKIPDSVLEHIGFNSRADAYNNEELGELLDV</sequence>
<dbReference type="Pfam" id="PF01555">
    <property type="entry name" value="N6_N4_Mtase"/>
    <property type="match status" value="1"/>
</dbReference>
<dbReference type="PRINTS" id="PR00506">
    <property type="entry name" value="D21N6MTFRASE"/>
</dbReference>
<dbReference type="GO" id="GO:0003677">
    <property type="term" value="F:DNA binding"/>
    <property type="evidence" value="ECO:0007669"/>
    <property type="project" value="InterPro"/>
</dbReference>
<name>A0A225SV10_9BURK</name>
<comment type="similarity">
    <text evidence="1">Belongs to the N(4)/N(6)-methyltransferase family.</text>
</comment>
<keyword evidence="5" id="KW-0949">S-adenosyl-L-methionine</keyword>
<dbReference type="GO" id="GO:0032259">
    <property type="term" value="P:methylation"/>
    <property type="evidence" value="ECO:0007669"/>
    <property type="project" value="UniProtKB-KW"/>
</dbReference>
<accession>A0A225SV10</accession>
<dbReference type="GO" id="GO:0008170">
    <property type="term" value="F:N-methyltransferase activity"/>
    <property type="evidence" value="ECO:0007669"/>
    <property type="project" value="InterPro"/>
</dbReference>
<dbReference type="SUPFAM" id="SSF53335">
    <property type="entry name" value="S-adenosyl-L-methionine-dependent methyltransferases"/>
    <property type="match status" value="1"/>
</dbReference>
<evidence type="ECO:0000256" key="2">
    <source>
        <dbReference type="ARBA" id="ARBA00011900"/>
    </source>
</evidence>
<evidence type="ECO:0000256" key="6">
    <source>
        <dbReference type="ARBA" id="ARBA00047942"/>
    </source>
</evidence>
<dbReference type="GO" id="GO:0009007">
    <property type="term" value="F:site-specific DNA-methyltransferase (adenine-specific) activity"/>
    <property type="evidence" value="ECO:0007669"/>
    <property type="project" value="UniProtKB-EC"/>
</dbReference>
<evidence type="ECO:0000313" key="9">
    <source>
        <dbReference type="Proteomes" id="UP000214747"/>
    </source>
</evidence>
<dbReference type="InterPro" id="IPR002941">
    <property type="entry name" value="DNA_methylase_N4/N6"/>
</dbReference>
<evidence type="ECO:0000256" key="5">
    <source>
        <dbReference type="ARBA" id="ARBA00022691"/>
    </source>
</evidence>
<dbReference type="RefSeq" id="WP_088756383.1">
    <property type="nucleotide sequence ID" value="NZ_NJGV01000019.1"/>
</dbReference>
<evidence type="ECO:0000256" key="1">
    <source>
        <dbReference type="ARBA" id="ARBA00006594"/>
    </source>
</evidence>
<dbReference type="PROSITE" id="PS00092">
    <property type="entry name" value="N6_MTASE"/>
    <property type="match status" value="1"/>
</dbReference>
<feature type="domain" description="DNA methylase N-4/N-6" evidence="7">
    <location>
        <begin position="90"/>
        <end position="481"/>
    </location>
</feature>
<dbReference type="Gene3D" id="3.40.50.150">
    <property type="entry name" value="Vaccinia Virus protein VP39"/>
    <property type="match status" value="1"/>
</dbReference>
<protein>
    <recommendedName>
        <fullName evidence="2">site-specific DNA-methyltransferase (adenine-specific)</fullName>
        <ecNumber evidence="2">2.1.1.72</ecNumber>
    </recommendedName>
</protein>
<proteinExistence type="inferred from homology"/>
<evidence type="ECO:0000256" key="3">
    <source>
        <dbReference type="ARBA" id="ARBA00022603"/>
    </source>
</evidence>
<dbReference type="Proteomes" id="UP000214747">
    <property type="component" value="Unassembled WGS sequence"/>
</dbReference>
<dbReference type="AlphaFoldDB" id="A0A225SV10"/>
<organism evidence="8 9">
    <name type="scientific">Herbaspirillum aquaticum</name>
    <dbReference type="NCBI Taxonomy" id="568783"/>
    <lineage>
        <taxon>Bacteria</taxon>
        <taxon>Pseudomonadati</taxon>
        <taxon>Pseudomonadota</taxon>
        <taxon>Betaproteobacteria</taxon>
        <taxon>Burkholderiales</taxon>
        <taxon>Oxalobacteraceae</taxon>
        <taxon>Herbaspirillum</taxon>
    </lineage>
</organism>
<keyword evidence="3 8" id="KW-0489">Methyltransferase</keyword>
<evidence type="ECO:0000313" key="8">
    <source>
        <dbReference type="EMBL" id="OWY33318.1"/>
    </source>
</evidence>
<evidence type="ECO:0000256" key="4">
    <source>
        <dbReference type="ARBA" id="ARBA00022679"/>
    </source>
</evidence>
<dbReference type="EMBL" id="NJGV01000019">
    <property type="protein sequence ID" value="OWY33318.1"/>
    <property type="molecule type" value="Genomic_DNA"/>
</dbReference>
<dbReference type="InterPro" id="IPR002295">
    <property type="entry name" value="N4/N6-MTase_EcoPI_Mod-like"/>
</dbReference>
<gene>
    <name evidence="8" type="ORF">CEJ45_17890</name>
</gene>
<dbReference type="InterPro" id="IPR029063">
    <property type="entry name" value="SAM-dependent_MTases_sf"/>
</dbReference>
<comment type="caution">
    <text evidence="8">The sequence shown here is derived from an EMBL/GenBank/DDBJ whole genome shotgun (WGS) entry which is preliminary data.</text>
</comment>
<reference evidence="8 9" key="1">
    <citation type="journal article" date="2010" name="Int. J. Syst. Evol. Microbiol.">
        <title>Reclassification of Herbaspirillum putei as a later heterotypic synonym of Herbaspirillum huttiense, with the description of H. huttiense subsp. huttiense subsp. nov. and H. huttiense subsp. putei subsp. nov., comb. nov., and description of Herbaspirillum aquaticum sp. nov.</title>
        <authorList>
            <person name="Dobritsa A.P."/>
            <person name="Reddy M.C."/>
            <person name="Samadpour M."/>
        </authorList>
    </citation>
    <scope>NUCLEOTIDE SEQUENCE [LARGE SCALE GENOMIC DNA]</scope>
    <source>
        <strain evidence="8 9">IEH 4430</strain>
    </source>
</reference>
<dbReference type="InterPro" id="IPR002052">
    <property type="entry name" value="DNA_methylase_N6_adenine_CS"/>
</dbReference>
<evidence type="ECO:0000259" key="7">
    <source>
        <dbReference type="Pfam" id="PF01555"/>
    </source>
</evidence>
<dbReference type="EC" id="2.1.1.72" evidence="2"/>